<keyword evidence="2" id="KW-0231">Viral genome packaging</keyword>
<evidence type="ECO:0000259" key="4">
    <source>
        <dbReference type="Pfam" id="PF10668"/>
    </source>
</evidence>
<dbReference type="InterPro" id="IPR038713">
    <property type="entry name" value="Terminase_Gp1_N_sf"/>
</dbReference>
<dbReference type="KEGG" id="lhb:D1010_12275"/>
<dbReference type="PANTHER" id="PTHR41328">
    <property type="entry name" value="TERMINASE SMALL SUBUNIT-RELATED"/>
    <property type="match status" value="1"/>
</dbReference>
<dbReference type="PANTHER" id="PTHR41328:SF2">
    <property type="entry name" value="TERMINASE SMALL SUBUNIT"/>
    <property type="match status" value="1"/>
</dbReference>
<protein>
    <submittedName>
        <fullName evidence="5">Terminase</fullName>
    </submittedName>
</protein>
<organism evidence="5 6">
    <name type="scientific">Schleiferilactobacillus harbinensis</name>
    <dbReference type="NCBI Taxonomy" id="304207"/>
    <lineage>
        <taxon>Bacteria</taxon>
        <taxon>Bacillati</taxon>
        <taxon>Bacillota</taxon>
        <taxon>Bacilli</taxon>
        <taxon>Lactobacillales</taxon>
        <taxon>Lactobacillaceae</taxon>
        <taxon>Schleiferilactobacillus</taxon>
    </lineage>
</organism>
<dbReference type="Pfam" id="PF10668">
    <property type="entry name" value="Phage_terminase"/>
    <property type="match status" value="1"/>
</dbReference>
<feature type="domain" description="PBSX phage terminase small subunit-like N-terminal" evidence="4">
    <location>
        <begin position="1"/>
        <end position="55"/>
    </location>
</feature>
<dbReference type="EMBL" id="CP045143">
    <property type="protein sequence ID" value="QFR24097.1"/>
    <property type="molecule type" value="Genomic_DNA"/>
</dbReference>
<dbReference type="InterPro" id="IPR052404">
    <property type="entry name" value="SPP1-like_terminase"/>
</dbReference>
<dbReference type="Gene3D" id="1.10.10.1400">
    <property type="entry name" value="Terminase, small subunit, N-terminal DNA-binding domain, HTH motif"/>
    <property type="match status" value="1"/>
</dbReference>
<evidence type="ECO:0000313" key="6">
    <source>
        <dbReference type="Proteomes" id="UP000326779"/>
    </source>
</evidence>
<name>A0A5P8M707_9LACO</name>
<dbReference type="RefSeq" id="WP_152261106.1">
    <property type="nucleotide sequence ID" value="NZ_CP045143.1"/>
</dbReference>
<dbReference type="InterPro" id="IPR018925">
    <property type="entry name" value="XtmA-like_N"/>
</dbReference>
<feature type="region of interest" description="Disordered" evidence="3">
    <location>
        <begin position="32"/>
        <end position="64"/>
    </location>
</feature>
<dbReference type="Pfam" id="PF03592">
    <property type="entry name" value="Terminase_2"/>
    <property type="match status" value="1"/>
</dbReference>
<keyword evidence="1" id="KW-1188">Viral release from host cell</keyword>
<evidence type="ECO:0000313" key="5">
    <source>
        <dbReference type="EMBL" id="QFR24097.1"/>
    </source>
</evidence>
<dbReference type="Proteomes" id="UP000326779">
    <property type="component" value="Chromosome"/>
</dbReference>
<evidence type="ECO:0000256" key="2">
    <source>
        <dbReference type="ARBA" id="ARBA00023219"/>
    </source>
</evidence>
<reference evidence="5 6" key="1">
    <citation type="submission" date="2019-10" db="EMBL/GenBank/DDBJ databases">
        <title>The completed genome of Lactobacillus harbinensis M1.</title>
        <authorList>
            <person name="Zheng Y."/>
        </authorList>
    </citation>
    <scope>NUCLEOTIDE SEQUENCE [LARGE SCALE GENOMIC DNA]</scope>
    <source>
        <strain evidence="5 6">M1</strain>
    </source>
</reference>
<accession>A0A5P8M707</accession>
<dbReference type="GO" id="GO:0051276">
    <property type="term" value="P:chromosome organization"/>
    <property type="evidence" value="ECO:0007669"/>
    <property type="project" value="InterPro"/>
</dbReference>
<dbReference type="InterPro" id="IPR005335">
    <property type="entry name" value="Terminase_ssu"/>
</dbReference>
<proteinExistence type="predicted"/>
<evidence type="ECO:0000256" key="3">
    <source>
        <dbReference type="SAM" id="MobiDB-lite"/>
    </source>
</evidence>
<gene>
    <name evidence="5" type="ORF">D1010_12275</name>
</gene>
<dbReference type="AlphaFoldDB" id="A0A5P8M707"/>
<evidence type="ECO:0000256" key="1">
    <source>
        <dbReference type="ARBA" id="ARBA00022612"/>
    </source>
</evidence>
<sequence length="287" mass="32399">MARKRDPARNLARELWIKSNKKAKLKDIAEQLGKAPSQVRKWKSEDKWEQTNGNAPNQEERSFSNGFKEVIEGTDAPDKQKLFATLYLRRFNATWAYMKAYGASYETSMVNGSRLLRNTKIAKLIDQLKAEQMAELHVTNMDLLQELAKQAKSDVGDYLDFATEEHGAYTDDGQPIPDPETKKQLTYHRNRVYLKPQEQVDTSLIKSVAIEKGQVKLELYDKQKAIDMLLRNLPTAAATRKADAEARVAKYNADQLEGKGTANPILAALSEVLNKGKKGTDHEDATD</sequence>